<evidence type="ECO:0000313" key="18">
    <source>
        <dbReference type="EMBL" id="ADL19432.1"/>
    </source>
</evidence>
<evidence type="ECO:0000256" key="9">
    <source>
        <dbReference type="ARBA" id="ARBA00022741"/>
    </source>
</evidence>
<dbReference type="Pfam" id="PF01982">
    <property type="entry name" value="CTP-dep_RFKase"/>
    <property type="match status" value="1"/>
</dbReference>
<evidence type="ECO:0000256" key="2">
    <source>
        <dbReference type="ARBA" id="ARBA00006428"/>
    </source>
</evidence>
<evidence type="ECO:0000256" key="7">
    <source>
        <dbReference type="ARBA" id="ARBA00022679"/>
    </source>
</evidence>
<evidence type="ECO:0000313" key="19">
    <source>
        <dbReference type="Proteomes" id="UP000000346"/>
    </source>
</evidence>
<comment type="cofactor">
    <cofactor evidence="16">
        <name>Mg(2+)</name>
        <dbReference type="ChEBI" id="CHEBI:18420"/>
    </cofactor>
    <text evidence="16">Binds 1 Mg(2+) ion per subunit.</text>
</comment>
<comment type="caution">
    <text evidence="16">Lacks conserved residue(s) required for the propagation of feature annotation.</text>
</comment>
<dbReference type="PANTHER" id="PTHR40706:SF1">
    <property type="entry name" value="RIBOFLAVIN KINASE"/>
    <property type="match status" value="1"/>
</dbReference>
<evidence type="ECO:0000256" key="13">
    <source>
        <dbReference type="ARBA" id="ARBA00030544"/>
    </source>
</evidence>
<reference evidence="18 19" key="1">
    <citation type="journal article" date="2010" name="Appl. Environ. Microbiol.">
        <title>The genome sequence of the crenarchaeon Acidilobus saccharovorans supports a new order, Acidilobales, and suggests an important ecological role in terrestrial acidic hot springs.</title>
        <authorList>
            <person name="Mardanov A.V."/>
            <person name="Svetlitchnyi V.A."/>
            <person name="Beletsky A.V."/>
            <person name="Prokofeva M.I."/>
            <person name="Bonch-Osmolovskaya E.A."/>
            <person name="Ravin N.V."/>
            <person name="Skryabin K.G."/>
        </authorList>
    </citation>
    <scope>NUCLEOTIDE SEQUENCE [LARGE SCALE GENOMIC DNA]</scope>
    <source>
        <strain evidence="19">DSM 16705 / JCM 18335 / VKM B-2471 / 345-15</strain>
    </source>
</reference>
<dbReference type="GO" id="GO:0000166">
    <property type="term" value="F:nucleotide binding"/>
    <property type="evidence" value="ECO:0007669"/>
    <property type="project" value="UniProtKB-UniRule"/>
</dbReference>
<dbReference type="HAMAP" id="MF_01285">
    <property type="entry name" value="Riboflavin_kinase"/>
    <property type="match status" value="1"/>
</dbReference>
<feature type="binding site" evidence="16">
    <location>
        <position position="58"/>
    </location>
    <ligand>
        <name>Mg(2+)</name>
        <dbReference type="ChEBI" id="CHEBI:18420"/>
    </ligand>
</feature>
<evidence type="ECO:0000256" key="8">
    <source>
        <dbReference type="ARBA" id="ARBA00022723"/>
    </source>
</evidence>
<dbReference type="InterPro" id="IPR039063">
    <property type="entry name" value="RibK_CTP-dep"/>
</dbReference>
<keyword evidence="10 16" id="KW-0418">Kinase</keyword>
<feature type="binding site" evidence="16">
    <location>
        <begin position="31"/>
        <end position="36"/>
    </location>
    <ligand>
        <name>CDP</name>
        <dbReference type="ChEBI" id="CHEBI:58069"/>
    </ligand>
</feature>
<dbReference type="InterPro" id="IPR023470">
    <property type="entry name" value="Riboflavin_kinase_archaeal"/>
</dbReference>
<keyword evidence="7 16" id="KW-0808">Transferase</keyword>
<name>D9Q294_ACIS3</name>
<comment type="catalytic activity">
    <reaction evidence="15 16">
        <text>riboflavin + CTP = CDP + FMN + H(+)</text>
        <dbReference type="Rhea" id="RHEA:25021"/>
        <dbReference type="ChEBI" id="CHEBI:15378"/>
        <dbReference type="ChEBI" id="CHEBI:37563"/>
        <dbReference type="ChEBI" id="CHEBI:57986"/>
        <dbReference type="ChEBI" id="CHEBI:58069"/>
        <dbReference type="ChEBI" id="CHEBI:58210"/>
        <dbReference type="EC" id="2.7.1.161"/>
    </reaction>
</comment>
<feature type="binding site" evidence="16">
    <location>
        <begin position="130"/>
        <end position="133"/>
    </location>
    <ligand>
        <name>CDP</name>
        <dbReference type="ChEBI" id="CHEBI:58069"/>
    </ligand>
</feature>
<evidence type="ECO:0000256" key="15">
    <source>
        <dbReference type="ARBA" id="ARBA00047857"/>
    </source>
</evidence>
<comment type="pathway">
    <text evidence="1 16">Cofactor biosynthesis; FMN biosynthesis; FMN from riboflavin (CTP route): step 1/1.</text>
</comment>
<keyword evidence="19" id="KW-1185">Reference proteome</keyword>
<dbReference type="InterPro" id="IPR023465">
    <property type="entry name" value="Riboflavin_kinase_dom_sf"/>
</dbReference>
<dbReference type="UniPathway" id="UPA00276">
    <property type="reaction ID" value="UER00929"/>
</dbReference>
<evidence type="ECO:0000256" key="1">
    <source>
        <dbReference type="ARBA" id="ARBA00005219"/>
    </source>
</evidence>
<dbReference type="STRING" id="666510.ASAC_1027"/>
<dbReference type="RefSeq" id="WP_013266944.1">
    <property type="nucleotide sequence ID" value="NC_014374.1"/>
</dbReference>
<keyword evidence="6 16" id="KW-0288">FMN</keyword>
<evidence type="ECO:0000256" key="14">
    <source>
        <dbReference type="ARBA" id="ARBA00033116"/>
    </source>
</evidence>
<comment type="similarity">
    <text evidence="2 16">Belongs to the archaeal riboflavin kinase family.</text>
</comment>
<dbReference type="Proteomes" id="UP000000346">
    <property type="component" value="Chromosome"/>
</dbReference>
<dbReference type="HOGENOM" id="CLU_140165_0_0_2"/>
<evidence type="ECO:0000256" key="6">
    <source>
        <dbReference type="ARBA" id="ARBA00022643"/>
    </source>
</evidence>
<sequence length="152" mass="16959">MFQGTLKIIETFPLYCDEKLKVDIKAKVFSGLGEGEFFVNLYAKNIRKALGFSPFPGTLNLKVEEPYVSALATALNRADPIMIDPPLVPGMRLGRVLAYPALLNYTIKVFIVRPEITVYKNDVIELVAEIKLRDLLNLTDGSEVTVTIEVPE</sequence>
<dbReference type="PANTHER" id="PTHR40706">
    <property type="entry name" value="RIBOFLAVIN KINASE"/>
    <property type="match status" value="1"/>
</dbReference>
<dbReference type="GeneID" id="9499270"/>
<keyword evidence="5 16" id="KW-0285">Flavoprotein</keyword>
<dbReference type="FunCoup" id="D9Q294">
    <property type="interactions" value="8"/>
</dbReference>
<evidence type="ECO:0000256" key="4">
    <source>
        <dbReference type="ARBA" id="ARBA00017394"/>
    </source>
</evidence>
<dbReference type="GO" id="GO:0009231">
    <property type="term" value="P:riboflavin biosynthetic process"/>
    <property type="evidence" value="ECO:0007669"/>
    <property type="project" value="InterPro"/>
</dbReference>
<keyword evidence="8 16" id="KW-0479">Metal-binding</keyword>
<evidence type="ECO:0000259" key="17">
    <source>
        <dbReference type="Pfam" id="PF01982"/>
    </source>
</evidence>
<dbReference type="SUPFAM" id="SSF82114">
    <property type="entry name" value="Riboflavin kinase-like"/>
    <property type="match status" value="1"/>
</dbReference>
<dbReference type="GO" id="GO:0009398">
    <property type="term" value="P:FMN biosynthetic process"/>
    <property type="evidence" value="ECO:0007669"/>
    <property type="project" value="UniProtKB-UniRule"/>
</dbReference>
<dbReference type="EC" id="2.7.1.161" evidence="3 16"/>
<dbReference type="AlphaFoldDB" id="D9Q294"/>
<organism evidence="18 19">
    <name type="scientific">Acidilobus saccharovorans (strain DSM 16705 / JCM 18335 / VKM B-2471 / 345-15)</name>
    <dbReference type="NCBI Taxonomy" id="666510"/>
    <lineage>
        <taxon>Archaea</taxon>
        <taxon>Thermoproteota</taxon>
        <taxon>Thermoprotei</taxon>
        <taxon>Acidilobales</taxon>
        <taxon>Acidilobaceae</taxon>
        <taxon>Acidilobus</taxon>
    </lineage>
</organism>
<evidence type="ECO:0000256" key="5">
    <source>
        <dbReference type="ARBA" id="ARBA00022630"/>
    </source>
</evidence>
<feature type="domain" description="Riboflavin kinase" evidence="17">
    <location>
        <begin position="28"/>
        <end position="148"/>
    </location>
</feature>
<dbReference type="InParanoid" id="D9Q294"/>
<evidence type="ECO:0000256" key="10">
    <source>
        <dbReference type="ARBA" id="ARBA00022777"/>
    </source>
</evidence>
<dbReference type="Gene3D" id="2.40.30.30">
    <property type="entry name" value="Riboflavin kinase-like"/>
    <property type="match status" value="1"/>
</dbReference>
<proteinExistence type="inferred from homology"/>
<gene>
    <name evidence="16" type="primary">ribK</name>
    <name evidence="18" type="ordered locus">ASAC_1027</name>
</gene>
<dbReference type="eggNOG" id="arCOG01904">
    <property type="taxonomic scope" value="Archaea"/>
</dbReference>
<evidence type="ECO:0000256" key="11">
    <source>
        <dbReference type="ARBA" id="ARBA00022842"/>
    </source>
</evidence>
<accession>D9Q294</accession>
<dbReference type="EMBL" id="CP001742">
    <property type="protein sequence ID" value="ADL19432.1"/>
    <property type="molecule type" value="Genomic_DNA"/>
</dbReference>
<evidence type="ECO:0000256" key="3">
    <source>
        <dbReference type="ARBA" id="ARBA00011987"/>
    </source>
</evidence>
<protein>
    <recommendedName>
        <fullName evidence="4 16">Riboflavin kinase</fullName>
        <shortName evidence="16">RFK</shortName>
        <ecNumber evidence="3 16">2.7.1.161</ecNumber>
    </recommendedName>
    <alternativeName>
        <fullName evidence="13 16">CTP-dependent riboflavin kinase</fullName>
    </alternativeName>
    <alternativeName>
        <fullName evidence="14 16">CTP:riboflavin 5'-phosphotransferase</fullName>
    </alternativeName>
    <alternativeName>
        <fullName evidence="12 16">Flavokinase</fullName>
    </alternativeName>
</protein>
<dbReference type="GO" id="GO:0000287">
    <property type="term" value="F:magnesium ion binding"/>
    <property type="evidence" value="ECO:0007669"/>
    <property type="project" value="UniProtKB-UniRule"/>
</dbReference>
<comment type="function">
    <text evidence="16">Catalyzes the CTP-dependent phosphorylation of riboflavin (vitamin B2) to form flavin mononucleotide (FMN).</text>
</comment>
<feature type="binding site" evidence="16">
    <location>
        <position position="60"/>
    </location>
    <ligand>
        <name>Mg(2+)</name>
        <dbReference type="ChEBI" id="CHEBI:18420"/>
    </ligand>
</feature>
<evidence type="ECO:0000256" key="16">
    <source>
        <dbReference type="HAMAP-Rule" id="MF_01285"/>
    </source>
</evidence>
<evidence type="ECO:0000256" key="12">
    <source>
        <dbReference type="ARBA" id="ARBA00029789"/>
    </source>
</evidence>
<feature type="binding site" evidence="16">
    <location>
        <position position="125"/>
    </location>
    <ligand>
        <name>FMN</name>
        <dbReference type="ChEBI" id="CHEBI:58210"/>
    </ligand>
</feature>
<dbReference type="OrthoDB" id="30955at2157"/>
<keyword evidence="11 16" id="KW-0460">Magnesium</keyword>
<dbReference type="KEGG" id="asc:ASAC_1027"/>
<dbReference type="GO" id="GO:0008531">
    <property type="term" value="F:riboflavin kinase activity"/>
    <property type="evidence" value="ECO:0007669"/>
    <property type="project" value="InterPro"/>
</dbReference>
<dbReference type="InterPro" id="IPR023602">
    <property type="entry name" value="Riboflavin_kinase_CTP-dep"/>
</dbReference>
<keyword evidence="9 16" id="KW-0547">Nucleotide-binding</keyword>
<feature type="binding site" evidence="16">
    <location>
        <position position="117"/>
    </location>
    <ligand>
        <name>FMN</name>
        <dbReference type="ChEBI" id="CHEBI:58210"/>
    </ligand>
</feature>